<dbReference type="Gene3D" id="1.10.150.280">
    <property type="entry name" value="AF1531-like domain"/>
    <property type="match status" value="2"/>
</dbReference>
<evidence type="ECO:0000313" key="1">
    <source>
        <dbReference type="EMBL" id="HIZ91247.1"/>
    </source>
</evidence>
<dbReference type="InterPro" id="IPR010994">
    <property type="entry name" value="RuvA_2-like"/>
</dbReference>
<dbReference type="Gene3D" id="1.10.150.310">
    <property type="entry name" value="Tex RuvX-like domain-like"/>
    <property type="match status" value="1"/>
</dbReference>
<dbReference type="EMBL" id="DXAV01000034">
    <property type="protein sequence ID" value="HIZ91247.1"/>
    <property type="molecule type" value="Genomic_DNA"/>
</dbReference>
<dbReference type="SUPFAM" id="SSF47781">
    <property type="entry name" value="RuvA domain 2-like"/>
    <property type="match status" value="3"/>
</dbReference>
<dbReference type="InterPro" id="IPR051675">
    <property type="entry name" value="Endo/Exo/Phosphatase_dom_1"/>
</dbReference>
<dbReference type="GO" id="GO:0015628">
    <property type="term" value="P:protein secretion by the type II secretion system"/>
    <property type="evidence" value="ECO:0007669"/>
    <property type="project" value="TreeGrafter"/>
</dbReference>
<dbReference type="AlphaFoldDB" id="A0A9D2GXP2"/>
<reference evidence="1" key="2">
    <citation type="submission" date="2021-04" db="EMBL/GenBank/DDBJ databases">
        <authorList>
            <person name="Gilroy R."/>
        </authorList>
    </citation>
    <scope>NUCLEOTIDE SEQUENCE</scope>
    <source>
        <strain evidence="1">CHK118-2852</strain>
    </source>
</reference>
<protein>
    <submittedName>
        <fullName evidence="1">Helix-hairpin-helix domain-containing protein</fullName>
    </submittedName>
</protein>
<organism evidence="1 2">
    <name type="scientific">Candidatus Bacteroides merdavium</name>
    <dbReference type="NCBI Taxonomy" id="2838472"/>
    <lineage>
        <taxon>Bacteria</taxon>
        <taxon>Pseudomonadati</taxon>
        <taxon>Bacteroidota</taxon>
        <taxon>Bacteroidia</taxon>
        <taxon>Bacteroidales</taxon>
        <taxon>Bacteroidaceae</taxon>
        <taxon>Bacteroides</taxon>
    </lineage>
</organism>
<reference evidence="1" key="1">
    <citation type="journal article" date="2021" name="PeerJ">
        <title>Extensive microbial diversity within the chicken gut microbiome revealed by metagenomics and culture.</title>
        <authorList>
            <person name="Gilroy R."/>
            <person name="Ravi A."/>
            <person name="Getino M."/>
            <person name="Pursley I."/>
            <person name="Horton D.L."/>
            <person name="Alikhan N.F."/>
            <person name="Baker D."/>
            <person name="Gharbi K."/>
            <person name="Hall N."/>
            <person name="Watson M."/>
            <person name="Adriaenssens E.M."/>
            <person name="Foster-Nyarko E."/>
            <person name="Jarju S."/>
            <person name="Secka A."/>
            <person name="Antonio M."/>
            <person name="Oren A."/>
            <person name="Chaudhuri R.R."/>
            <person name="La Ragione R."/>
            <person name="Hildebrand F."/>
            <person name="Pallen M.J."/>
        </authorList>
    </citation>
    <scope>NUCLEOTIDE SEQUENCE</scope>
    <source>
        <strain evidence="1">CHK118-2852</strain>
    </source>
</reference>
<name>A0A9D2GXP2_9BACE</name>
<gene>
    <name evidence="1" type="ORF">H9807_03905</name>
</gene>
<proteinExistence type="predicted"/>
<dbReference type="Pfam" id="PF12836">
    <property type="entry name" value="HHH_3"/>
    <property type="match status" value="3"/>
</dbReference>
<dbReference type="GO" id="GO:0015627">
    <property type="term" value="C:type II protein secretion system complex"/>
    <property type="evidence" value="ECO:0007669"/>
    <property type="project" value="TreeGrafter"/>
</dbReference>
<evidence type="ECO:0000313" key="2">
    <source>
        <dbReference type="Proteomes" id="UP000824108"/>
    </source>
</evidence>
<dbReference type="PANTHER" id="PTHR21180:SF32">
    <property type="entry name" value="ENDONUCLEASE_EXONUCLEASE_PHOSPHATASE FAMILY DOMAIN-CONTAINING PROTEIN 1"/>
    <property type="match status" value="1"/>
</dbReference>
<comment type="caution">
    <text evidence="1">The sequence shown here is derived from an EMBL/GenBank/DDBJ whole genome shotgun (WGS) entry which is preliminary data.</text>
</comment>
<dbReference type="PANTHER" id="PTHR21180">
    <property type="entry name" value="ENDONUCLEASE/EXONUCLEASE/PHOSPHATASE FAMILY DOMAIN-CONTAINING PROTEIN 1"/>
    <property type="match status" value="1"/>
</dbReference>
<accession>A0A9D2GXP2</accession>
<dbReference type="Proteomes" id="UP000824108">
    <property type="component" value="Unassembled WGS sequence"/>
</dbReference>
<sequence>MRKWFGEFFYYSRGERRGILALLGIALLLFWGGEMYVHLKSKQADNPDDRLEQEQAMEEYRAFSVSIRGEEKEKKESWKSRYMAWEEEFVSPVLAPFNPNTADSATFRQLGLPAWMARNILRYREKGGVFRRAEDFRKIYGLTEEQYTTLRPYIRIPATDSTDQRPSLFLADRHKDSLQQAKPLKYEPGTRVDLNRADTTELKKIPGIGSSIARLISGYRQQLGGFYSLSQLEDIDLDYRQLADWFRIDTTAIRRIPVNRASVDRLRRHPYLNFYQAKALVEYRRKHGPLKSLKPLVLYEEFTREDLERIGHYLNFE</sequence>